<evidence type="ECO:0000313" key="2">
    <source>
        <dbReference type="Proteomes" id="UP000838763"/>
    </source>
</evidence>
<name>A0A9P1HB51_9PEZI</name>
<dbReference type="AlphaFoldDB" id="A0A9P1HB51"/>
<dbReference type="EMBL" id="CALLCH030000018">
    <property type="protein sequence ID" value="CAI4218783.1"/>
    <property type="molecule type" value="Genomic_DNA"/>
</dbReference>
<evidence type="ECO:0000313" key="1">
    <source>
        <dbReference type="EMBL" id="CAI4218783.1"/>
    </source>
</evidence>
<gene>
    <name evidence="1" type="ORF">PPNO1_LOCUS8357</name>
</gene>
<organism evidence="1 2">
    <name type="scientific">Parascedosporium putredinis</name>
    <dbReference type="NCBI Taxonomy" id="1442378"/>
    <lineage>
        <taxon>Eukaryota</taxon>
        <taxon>Fungi</taxon>
        <taxon>Dikarya</taxon>
        <taxon>Ascomycota</taxon>
        <taxon>Pezizomycotina</taxon>
        <taxon>Sordariomycetes</taxon>
        <taxon>Hypocreomycetidae</taxon>
        <taxon>Microascales</taxon>
        <taxon>Microascaceae</taxon>
        <taxon>Parascedosporium</taxon>
    </lineage>
</organism>
<keyword evidence="2" id="KW-1185">Reference proteome</keyword>
<protein>
    <submittedName>
        <fullName evidence="1">Uncharacterized protein</fullName>
    </submittedName>
</protein>
<proteinExistence type="predicted"/>
<accession>A0A9P1HB51</accession>
<comment type="caution">
    <text evidence="1">The sequence shown here is derived from an EMBL/GenBank/DDBJ whole genome shotgun (WGS) entry which is preliminary data.</text>
</comment>
<sequence length="77" mass="8784">MIELTAPLLASCLCITARPLHQLEPNSWLIAAQGHWWVRARPKIIPHSRFLTNLAHLHFLSHLNTNLENGQQSNLTK</sequence>
<reference evidence="1" key="1">
    <citation type="submission" date="2022-11" db="EMBL/GenBank/DDBJ databases">
        <authorList>
            <person name="Scott C."/>
            <person name="Bruce N."/>
        </authorList>
    </citation>
    <scope>NUCLEOTIDE SEQUENCE</scope>
</reference>
<dbReference type="Proteomes" id="UP000838763">
    <property type="component" value="Unassembled WGS sequence"/>
</dbReference>